<dbReference type="OrthoDB" id="5384656at2759"/>
<dbReference type="GeneID" id="54482787"/>
<sequence>IPDSTVVIPIILSSDKINLTNYGSNRVAWLVYLSIYNLPLNVRLSRSLPLFLLLTLLLVVKLETVANRFIVLVLYADGGSRKYYPRLALYIIDFPE</sequence>
<dbReference type="Proteomes" id="UP000799437">
    <property type="component" value="Unassembled WGS sequence"/>
</dbReference>
<organism evidence="1 2">
    <name type="scientific">Pseudovirgaria hyperparasitica</name>
    <dbReference type="NCBI Taxonomy" id="470096"/>
    <lineage>
        <taxon>Eukaryota</taxon>
        <taxon>Fungi</taxon>
        <taxon>Dikarya</taxon>
        <taxon>Ascomycota</taxon>
        <taxon>Pezizomycotina</taxon>
        <taxon>Dothideomycetes</taxon>
        <taxon>Dothideomycetes incertae sedis</taxon>
        <taxon>Acrospermales</taxon>
        <taxon>Acrospermaceae</taxon>
        <taxon>Pseudovirgaria</taxon>
    </lineage>
</organism>
<protein>
    <submittedName>
        <fullName evidence="1">Uncharacterized protein</fullName>
    </submittedName>
</protein>
<gene>
    <name evidence="1" type="ORF">EJ05DRAFT_436202</name>
</gene>
<dbReference type="Pfam" id="PF18759">
    <property type="entry name" value="Plavaka"/>
    <property type="match status" value="1"/>
</dbReference>
<keyword evidence="2" id="KW-1185">Reference proteome</keyword>
<evidence type="ECO:0000313" key="2">
    <source>
        <dbReference type="Proteomes" id="UP000799437"/>
    </source>
</evidence>
<accession>A0A6A6WEK2</accession>
<proteinExistence type="predicted"/>
<name>A0A6A6WEK2_9PEZI</name>
<dbReference type="EMBL" id="ML996568">
    <property type="protein sequence ID" value="KAF2760420.1"/>
    <property type="molecule type" value="Genomic_DNA"/>
</dbReference>
<feature type="non-terminal residue" evidence="1">
    <location>
        <position position="1"/>
    </location>
</feature>
<reference evidence="1" key="1">
    <citation type="journal article" date="2020" name="Stud. Mycol.">
        <title>101 Dothideomycetes genomes: a test case for predicting lifestyles and emergence of pathogens.</title>
        <authorList>
            <person name="Haridas S."/>
            <person name="Albert R."/>
            <person name="Binder M."/>
            <person name="Bloem J."/>
            <person name="Labutti K."/>
            <person name="Salamov A."/>
            <person name="Andreopoulos B."/>
            <person name="Baker S."/>
            <person name="Barry K."/>
            <person name="Bills G."/>
            <person name="Bluhm B."/>
            <person name="Cannon C."/>
            <person name="Castanera R."/>
            <person name="Culley D."/>
            <person name="Daum C."/>
            <person name="Ezra D."/>
            <person name="Gonzalez J."/>
            <person name="Henrissat B."/>
            <person name="Kuo A."/>
            <person name="Liang C."/>
            <person name="Lipzen A."/>
            <person name="Lutzoni F."/>
            <person name="Magnuson J."/>
            <person name="Mondo S."/>
            <person name="Nolan M."/>
            <person name="Ohm R."/>
            <person name="Pangilinan J."/>
            <person name="Park H.-J."/>
            <person name="Ramirez L."/>
            <person name="Alfaro M."/>
            <person name="Sun H."/>
            <person name="Tritt A."/>
            <person name="Yoshinaga Y."/>
            <person name="Zwiers L.-H."/>
            <person name="Turgeon B."/>
            <person name="Goodwin S."/>
            <person name="Spatafora J."/>
            <person name="Crous P."/>
            <person name="Grigoriev I."/>
        </authorList>
    </citation>
    <scope>NUCLEOTIDE SEQUENCE</scope>
    <source>
        <strain evidence="1">CBS 121739</strain>
    </source>
</reference>
<evidence type="ECO:0000313" key="1">
    <source>
        <dbReference type="EMBL" id="KAF2760420.1"/>
    </source>
</evidence>
<dbReference type="InterPro" id="IPR041078">
    <property type="entry name" value="Plavaka"/>
</dbReference>
<dbReference type="RefSeq" id="XP_033602871.1">
    <property type="nucleotide sequence ID" value="XM_033741733.1"/>
</dbReference>
<dbReference type="AlphaFoldDB" id="A0A6A6WEK2"/>